<dbReference type="Proteomes" id="UP001279734">
    <property type="component" value="Unassembled WGS sequence"/>
</dbReference>
<keyword evidence="1" id="KW-0805">Transcription regulation</keyword>
<gene>
    <name evidence="6" type="ORF">Nepgr_033214</name>
</gene>
<dbReference type="GO" id="GO:0003680">
    <property type="term" value="F:minor groove of adenine-thymine-rich DNA binding"/>
    <property type="evidence" value="ECO:0007669"/>
    <property type="project" value="InterPro"/>
</dbReference>
<dbReference type="InterPro" id="IPR005175">
    <property type="entry name" value="PPC_dom"/>
</dbReference>
<protein>
    <recommendedName>
        <fullName evidence="5">PPC domain-containing protein</fullName>
    </recommendedName>
</protein>
<feature type="compositionally biased region" description="Low complexity" evidence="4">
    <location>
        <begin position="36"/>
        <end position="50"/>
    </location>
</feature>
<evidence type="ECO:0000256" key="3">
    <source>
        <dbReference type="ARBA" id="ARBA00023163"/>
    </source>
</evidence>
<dbReference type="GO" id="GO:0005634">
    <property type="term" value="C:nucleus"/>
    <property type="evidence" value="ECO:0007669"/>
    <property type="project" value="TreeGrafter"/>
</dbReference>
<proteinExistence type="predicted"/>
<accession>A0AAD3TLP3</accession>
<feature type="region of interest" description="Disordered" evidence="4">
    <location>
        <begin position="232"/>
        <end position="259"/>
    </location>
</feature>
<feature type="domain" description="PPC" evidence="5">
    <location>
        <begin position="94"/>
        <end position="236"/>
    </location>
</feature>
<dbReference type="PROSITE" id="PS51742">
    <property type="entry name" value="PPC"/>
    <property type="match status" value="1"/>
</dbReference>
<keyword evidence="7" id="KW-1185">Reference proteome</keyword>
<keyword evidence="2" id="KW-0238">DNA-binding</keyword>
<dbReference type="InterPro" id="IPR014476">
    <property type="entry name" value="AHL15-29"/>
</dbReference>
<dbReference type="PANTHER" id="PTHR31100">
    <property type="entry name" value="AT-HOOK MOTIF NUCLEAR-LOCALIZED PROTEIN 15"/>
    <property type="match status" value="1"/>
</dbReference>
<dbReference type="AlphaFoldDB" id="A0AAD3TLP3"/>
<evidence type="ECO:0000259" key="5">
    <source>
        <dbReference type="PROSITE" id="PS51742"/>
    </source>
</evidence>
<evidence type="ECO:0000313" key="6">
    <source>
        <dbReference type="EMBL" id="GMH31371.1"/>
    </source>
</evidence>
<feature type="region of interest" description="Disordered" evidence="4">
    <location>
        <begin position="1"/>
        <end position="93"/>
    </location>
</feature>
<keyword evidence="3" id="KW-0804">Transcription</keyword>
<sequence length="294" mass="30454">MFSKFSSQPQKLQPPLLPNPLYHHHFNVDKESQTSAGTNGAAATTANLPPAKKPKTGNEDCATTEVFRRRRGRPQGSKNKPKPPVIVTRESDPHPVMSPHILEVVGGVDIIDSLARFTLRHKVGLCVLTASGTVANVTLKQPSTSIPDGTVTFHGRFDIVSLSAVLLGDGGGGGFGNGLFTITLAGPQGQIAGGKVFGSLLAAGTVFVVAASFNYPTFHRLPIENDELHHSISGGGCHDNESPAVSGGGGGGGHEAGRSEAASCGPLGGVYSCHLGSSHITTAARPPPLRPLPY</sequence>
<evidence type="ECO:0000256" key="4">
    <source>
        <dbReference type="SAM" id="MobiDB-lite"/>
    </source>
</evidence>
<dbReference type="EMBL" id="BSYO01000040">
    <property type="protein sequence ID" value="GMH31371.1"/>
    <property type="molecule type" value="Genomic_DNA"/>
</dbReference>
<reference evidence="6" key="1">
    <citation type="submission" date="2023-05" db="EMBL/GenBank/DDBJ databases">
        <title>Nepenthes gracilis genome sequencing.</title>
        <authorList>
            <person name="Fukushima K."/>
        </authorList>
    </citation>
    <scope>NUCLEOTIDE SEQUENCE</scope>
    <source>
        <strain evidence="6">SING2019-196</strain>
    </source>
</reference>
<organism evidence="6 7">
    <name type="scientific">Nepenthes gracilis</name>
    <name type="common">Slender pitcher plant</name>
    <dbReference type="NCBI Taxonomy" id="150966"/>
    <lineage>
        <taxon>Eukaryota</taxon>
        <taxon>Viridiplantae</taxon>
        <taxon>Streptophyta</taxon>
        <taxon>Embryophyta</taxon>
        <taxon>Tracheophyta</taxon>
        <taxon>Spermatophyta</taxon>
        <taxon>Magnoliopsida</taxon>
        <taxon>eudicotyledons</taxon>
        <taxon>Gunneridae</taxon>
        <taxon>Pentapetalae</taxon>
        <taxon>Caryophyllales</taxon>
        <taxon>Nepenthaceae</taxon>
        <taxon>Nepenthes</taxon>
    </lineage>
</organism>
<name>A0AAD3TLP3_NEPGR</name>
<evidence type="ECO:0000256" key="1">
    <source>
        <dbReference type="ARBA" id="ARBA00023015"/>
    </source>
</evidence>
<dbReference type="Pfam" id="PF03479">
    <property type="entry name" value="PCC"/>
    <property type="match status" value="1"/>
</dbReference>
<dbReference type="PANTHER" id="PTHR31100:SF69">
    <property type="entry name" value="AT-HOOK MOTIF NUCLEAR-LOCALIZED PROTEIN 17-RELATED"/>
    <property type="match status" value="1"/>
</dbReference>
<dbReference type="GO" id="GO:0003700">
    <property type="term" value="F:DNA-binding transcription factor activity"/>
    <property type="evidence" value="ECO:0007669"/>
    <property type="project" value="TreeGrafter"/>
</dbReference>
<dbReference type="SUPFAM" id="SSF117856">
    <property type="entry name" value="AF0104/ALDC/Ptd012-like"/>
    <property type="match status" value="1"/>
</dbReference>
<evidence type="ECO:0000313" key="7">
    <source>
        <dbReference type="Proteomes" id="UP001279734"/>
    </source>
</evidence>
<dbReference type="Gene3D" id="3.30.1330.80">
    <property type="entry name" value="Hypothetical protein, similar to alpha- acetolactate decarboxylase, domain 2"/>
    <property type="match status" value="1"/>
</dbReference>
<comment type="caution">
    <text evidence="6">The sequence shown here is derived from an EMBL/GenBank/DDBJ whole genome shotgun (WGS) entry which is preliminary data.</text>
</comment>
<dbReference type="CDD" id="cd11378">
    <property type="entry name" value="DUF296"/>
    <property type="match status" value="1"/>
</dbReference>
<evidence type="ECO:0000256" key="2">
    <source>
        <dbReference type="ARBA" id="ARBA00023125"/>
    </source>
</evidence>